<dbReference type="Pfam" id="PF13690">
    <property type="entry name" value="CheX"/>
    <property type="match status" value="1"/>
</dbReference>
<dbReference type="SUPFAM" id="SSF103039">
    <property type="entry name" value="CheC-like"/>
    <property type="match status" value="1"/>
</dbReference>
<reference evidence="4" key="1">
    <citation type="submission" date="2017-04" db="EMBL/GenBank/DDBJ databases">
        <authorList>
            <person name="Varghese N."/>
            <person name="Submissions S."/>
        </authorList>
    </citation>
    <scope>NUCLEOTIDE SEQUENCE [LARGE SCALE GENOMIC DNA]</scope>
    <source>
        <strain evidence="4">RKEM611</strain>
    </source>
</reference>
<dbReference type="InterPro" id="IPR028976">
    <property type="entry name" value="CheC-like_sf"/>
</dbReference>
<evidence type="ECO:0000259" key="2">
    <source>
        <dbReference type="Pfam" id="PF13690"/>
    </source>
</evidence>
<dbReference type="RefSeq" id="WP_132322547.1">
    <property type="nucleotide sequence ID" value="NZ_FWZT01000019.1"/>
</dbReference>
<sequence>MSYNPKLKQIIVDGFYDFFKNRFDEDMVFEENADFDFTNCYSSRIKVKGNHINGYLIINVDPAALKHSHPERKYGDEIVEEDLMDWVGEIVNRVLGNIKNDLLSFDLDTTLNPPSSQNSPFEKADDVKTEPETYVFSNGTYQLGITFQADISESVKFDKSA</sequence>
<evidence type="ECO:0000313" key="3">
    <source>
        <dbReference type="EMBL" id="SMF57876.1"/>
    </source>
</evidence>
<feature type="domain" description="Chemotaxis phosphatase CheX-like" evidence="2">
    <location>
        <begin position="42"/>
        <end position="115"/>
    </location>
</feature>
<dbReference type="AlphaFoldDB" id="A0A1Y6CEZ6"/>
<organism evidence="3 4">
    <name type="scientific">Pseudobacteriovorax antillogorgiicola</name>
    <dbReference type="NCBI Taxonomy" id="1513793"/>
    <lineage>
        <taxon>Bacteria</taxon>
        <taxon>Pseudomonadati</taxon>
        <taxon>Bdellovibrionota</taxon>
        <taxon>Oligoflexia</taxon>
        <taxon>Oligoflexales</taxon>
        <taxon>Pseudobacteriovoracaceae</taxon>
        <taxon>Pseudobacteriovorax</taxon>
    </lineage>
</organism>
<evidence type="ECO:0000313" key="4">
    <source>
        <dbReference type="Proteomes" id="UP000192907"/>
    </source>
</evidence>
<protein>
    <submittedName>
        <fullName evidence="3">Chemotaxis phosphatase CheX</fullName>
    </submittedName>
</protein>
<dbReference type="Gene3D" id="3.40.1550.10">
    <property type="entry name" value="CheC-like"/>
    <property type="match status" value="1"/>
</dbReference>
<dbReference type="InterPro" id="IPR028051">
    <property type="entry name" value="CheX-like_dom"/>
</dbReference>
<keyword evidence="1" id="KW-0145">Chemotaxis</keyword>
<proteinExistence type="predicted"/>
<name>A0A1Y6CEZ6_9BACT</name>
<evidence type="ECO:0000256" key="1">
    <source>
        <dbReference type="ARBA" id="ARBA00022500"/>
    </source>
</evidence>
<dbReference type="GO" id="GO:0006935">
    <property type="term" value="P:chemotaxis"/>
    <property type="evidence" value="ECO:0007669"/>
    <property type="project" value="UniProtKB-KW"/>
</dbReference>
<dbReference type="STRING" id="1513793.SAMN06296036_11927"/>
<dbReference type="EMBL" id="FWZT01000019">
    <property type="protein sequence ID" value="SMF57876.1"/>
    <property type="molecule type" value="Genomic_DNA"/>
</dbReference>
<accession>A0A1Y6CEZ6</accession>
<gene>
    <name evidence="3" type="ORF">SAMN06296036_11927</name>
</gene>
<dbReference type="Proteomes" id="UP000192907">
    <property type="component" value="Unassembled WGS sequence"/>
</dbReference>
<keyword evidence="4" id="KW-1185">Reference proteome</keyword>